<keyword evidence="2 7" id="KW-0489">Methyltransferase</keyword>
<comment type="subcellular location">
    <subcellularLocation>
        <location evidence="7">Cytoplasm</location>
    </subcellularLocation>
</comment>
<feature type="compositionally biased region" description="Acidic residues" evidence="9">
    <location>
        <begin position="1259"/>
        <end position="1269"/>
    </location>
</feature>
<evidence type="ECO:0000256" key="4">
    <source>
        <dbReference type="ARBA" id="ARBA00022691"/>
    </source>
</evidence>
<dbReference type="Proteomes" id="UP000719412">
    <property type="component" value="Unassembled WGS sequence"/>
</dbReference>
<evidence type="ECO:0000259" key="10">
    <source>
        <dbReference type="Pfam" id="PF01728"/>
    </source>
</evidence>
<comment type="catalytic activity">
    <reaction evidence="6 7">
        <text>cytidine(32)/guanosine(34) in tRNA + 2 S-adenosyl-L-methionine = 2'-O-methylcytidine(32)/2'-O-methylguanosine(34) in tRNA + 2 S-adenosyl-L-homocysteine + 2 H(+)</text>
        <dbReference type="Rhea" id="RHEA:42396"/>
        <dbReference type="Rhea" id="RHEA-COMP:10246"/>
        <dbReference type="Rhea" id="RHEA-COMP:10247"/>
        <dbReference type="ChEBI" id="CHEBI:15378"/>
        <dbReference type="ChEBI" id="CHEBI:57856"/>
        <dbReference type="ChEBI" id="CHEBI:59789"/>
        <dbReference type="ChEBI" id="CHEBI:74269"/>
        <dbReference type="ChEBI" id="CHEBI:74445"/>
        <dbReference type="ChEBI" id="CHEBI:74495"/>
        <dbReference type="ChEBI" id="CHEBI:82748"/>
        <dbReference type="EC" id="2.1.1.205"/>
    </reaction>
</comment>
<accession>A0A8J6HA70</accession>
<keyword evidence="3 7" id="KW-0808">Transferase</keyword>
<dbReference type="EMBL" id="JABDTM020027582">
    <property type="protein sequence ID" value="KAH0810302.1"/>
    <property type="molecule type" value="Genomic_DNA"/>
</dbReference>
<feature type="binding site" evidence="7">
    <location>
        <position position="931"/>
    </location>
    <ligand>
        <name>S-adenosyl-L-methionine</name>
        <dbReference type="ChEBI" id="CHEBI:59789"/>
    </ligand>
</feature>
<reference evidence="12" key="1">
    <citation type="journal article" date="2020" name="J Insects Food Feed">
        <title>The yellow mealworm (Tenebrio molitor) genome: a resource for the emerging insects as food and feed industry.</title>
        <authorList>
            <person name="Eriksson T."/>
            <person name="Andere A."/>
            <person name="Kelstrup H."/>
            <person name="Emery V."/>
            <person name="Picard C."/>
        </authorList>
    </citation>
    <scope>NUCLEOTIDE SEQUENCE</scope>
    <source>
        <strain evidence="12">Stoneville</strain>
        <tissue evidence="12">Whole head</tissue>
    </source>
</reference>
<feature type="region of interest" description="Disordered" evidence="9">
    <location>
        <begin position="1228"/>
        <end position="1284"/>
    </location>
</feature>
<dbReference type="InterPro" id="IPR015507">
    <property type="entry name" value="rRNA-MeTfrase_E"/>
</dbReference>
<feature type="domain" description="Ribosomal RNA methyltransferase FtsJ" evidence="10">
    <location>
        <begin position="897"/>
        <end position="1131"/>
    </location>
</feature>
<dbReference type="HAMAP" id="MF_01547">
    <property type="entry name" value="RNA_methyltr_E"/>
    <property type="match status" value="1"/>
</dbReference>
<dbReference type="Pfam" id="PF23079">
    <property type="entry name" value="HTH_NOL4_2nd"/>
    <property type="match status" value="1"/>
</dbReference>
<keyword evidence="8" id="KW-0175">Coiled coil</keyword>
<dbReference type="Pfam" id="PF01728">
    <property type="entry name" value="FtsJ"/>
    <property type="match status" value="1"/>
</dbReference>
<gene>
    <name evidence="12" type="ORF">GEV33_012493</name>
</gene>
<evidence type="ECO:0000256" key="8">
    <source>
        <dbReference type="SAM" id="Coils"/>
    </source>
</evidence>
<comment type="caution">
    <text evidence="12">The sequence shown here is derived from an EMBL/GenBank/DDBJ whole genome shotgun (WGS) entry which is preliminary data.</text>
</comment>
<dbReference type="InterPro" id="IPR029063">
    <property type="entry name" value="SAM-dependent_MTases_sf"/>
</dbReference>
<keyword evidence="1 7" id="KW-0963">Cytoplasm</keyword>
<feature type="binding site" evidence="7">
    <location>
        <position position="1023"/>
    </location>
    <ligand>
        <name>S-adenosyl-L-methionine</name>
        <dbReference type="ChEBI" id="CHEBI:59789"/>
    </ligand>
</feature>
<feature type="domain" description="Nucleolar protein 4 helical" evidence="11">
    <location>
        <begin position="543"/>
        <end position="609"/>
    </location>
</feature>
<dbReference type="GO" id="GO:0005737">
    <property type="term" value="C:cytoplasm"/>
    <property type="evidence" value="ECO:0007669"/>
    <property type="project" value="UniProtKB-SubCell"/>
</dbReference>
<feature type="active site" description="Proton acceptor" evidence="7">
    <location>
        <position position="1088"/>
    </location>
</feature>
<evidence type="ECO:0000259" key="11">
    <source>
        <dbReference type="Pfam" id="PF23079"/>
    </source>
</evidence>
<dbReference type="GO" id="GO:0002181">
    <property type="term" value="P:cytoplasmic translation"/>
    <property type="evidence" value="ECO:0007669"/>
    <property type="project" value="UniProtKB-UniRule"/>
</dbReference>
<keyword evidence="13" id="KW-1185">Reference proteome</keyword>
<feature type="compositionally biased region" description="Acidic residues" evidence="9">
    <location>
        <begin position="522"/>
        <end position="533"/>
    </location>
</feature>
<comment type="function">
    <text evidence="7">Methylates the 2'-O-ribose of nucleotides at positions 32 and 34 of the tRNA anticodon loop of substrate tRNAs.</text>
</comment>
<name>A0A8J6HA70_TENMO</name>
<dbReference type="PANTHER" id="PTHR10920:SF12">
    <property type="entry name" value="TRNA (CYTIDINE(32)_GUANOSINE(34)-2'-O)-METHYLTRANSFERASE-RELATED"/>
    <property type="match status" value="1"/>
</dbReference>
<protein>
    <recommendedName>
        <fullName evidence="7">Putative tRNA (cytidine(32)/guanosine(34)-2'-O)-methyltransferase</fullName>
        <ecNumber evidence="7">2.1.1.205</ecNumber>
    </recommendedName>
    <alternativeName>
        <fullName evidence="7">2'-O-ribose RNA methyltransferase TRM7 homolog</fullName>
    </alternativeName>
</protein>
<feature type="region of interest" description="Disordered" evidence="9">
    <location>
        <begin position="1301"/>
        <end position="1352"/>
    </location>
</feature>
<dbReference type="GO" id="GO:0002128">
    <property type="term" value="P:tRNA nucleoside ribose methylation"/>
    <property type="evidence" value="ECO:0007669"/>
    <property type="project" value="UniProtKB-UniRule"/>
</dbReference>
<dbReference type="InterPro" id="IPR050082">
    <property type="entry name" value="RNA_methyltr_RlmE"/>
</dbReference>
<dbReference type="HAMAP" id="MF_03162">
    <property type="entry name" value="RNA_methyltr_E_TRM7"/>
    <property type="match status" value="1"/>
</dbReference>
<feature type="compositionally biased region" description="Polar residues" evidence="9">
    <location>
        <begin position="331"/>
        <end position="349"/>
    </location>
</feature>
<evidence type="ECO:0000256" key="7">
    <source>
        <dbReference type="HAMAP-Rule" id="MF_03162"/>
    </source>
</evidence>
<dbReference type="SUPFAM" id="SSF53335">
    <property type="entry name" value="S-adenosyl-L-methionine-dependent methyltransferases"/>
    <property type="match status" value="1"/>
</dbReference>
<feature type="region of interest" description="Disordered" evidence="9">
    <location>
        <begin position="319"/>
        <end position="362"/>
    </location>
</feature>
<dbReference type="PANTHER" id="PTHR10920">
    <property type="entry name" value="RIBOSOMAL RNA METHYLTRANSFERASE"/>
    <property type="match status" value="1"/>
</dbReference>
<evidence type="ECO:0000256" key="1">
    <source>
        <dbReference type="ARBA" id="ARBA00022490"/>
    </source>
</evidence>
<proteinExistence type="inferred from homology"/>
<evidence type="ECO:0000256" key="2">
    <source>
        <dbReference type="ARBA" id="ARBA00022603"/>
    </source>
</evidence>
<dbReference type="Gene3D" id="3.40.50.150">
    <property type="entry name" value="Vaccinia Virus protein VP39"/>
    <property type="match status" value="1"/>
</dbReference>
<dbReference type="InterPro" id="IPR028590">
    <property type="entry name" value="RNA_methyltr_E_TRM7"/>
</dbReference>
<sequence>MRGIRADICRPPQDESTESEDVCGANELRSRETQLMLRKDAPATRGMDHGPGAVNDVPPTNLRIIFIRAPRIRKFNDFQADVLFYVCGPDTAATVLATGSSHPAIFDGTRVWPRSGTRPSDAKTPDSVTQMQLFTADNTKRPGLVCILIIYTFQLPENVTHNCLIVNANTIFSITRELCNQQYADPPTQFFSSSCTIFAFLNHSSTAPFPSSVVSEQLADCHSSVAQISGRALCPLHLGETVPPPPLPPRKNSAAVKEQFYCGGRVMCLLSGRSQARGAYRNACTSPRISNACNETVCRVLLFSPHRGQFAGGLLRGPLAPPRYSKGGHGDNQSGSGKHQENLSTPESSEANEEDHFSGTGAMKDSDKLKLMLLAWNYHNQAQGNRNGDIPDLSSVPGGEEMAGLWAQYHSALGLAKGKATPPTTRDQSVSTVPGKPPSLLPIDCGVLEKHIYIATSLQLHFITVVDVEFRLLPRVQLFALNDKLRVKFDPVFLASDRSFQSPVNADTGSAHDETSSSGNKEDEDDDDDESDDKIDAQTHDPERLKAFNMFVRLFVDENLDRMVPISKQPKEKIQAIIDSCTRQFPEFAERARKRIRTYLKSCRRNKRARDPNSPWDAVRRPSFSPSCRIVQLMLLQTRPTPAHLTSVQAEQILATACENESHNAKRMRLGLEPVSQPMPILPGAQPTDTTAPINRGIDFSNNTPVKIEVDSVSTAFPSSTTPSTTPNSVSKGLSLTPDLKTSAMSVSNAAALGATAMNGIGISSTAGSAPTAMYRPNFSQAFQRAGPYPLFPGANPFGTGTGLLTNGPTDLSMKQKPLLNHKLSTGEMAAVRQLITGYRESAAFLLRSADELEQLLIQQQDDRRKKSPHTRSVLKMGKFSRDRRDIFYRKAKEQGWRARSAYKLLQIDEKFNILEGVTKAVDLCAAPGSWSQVLSRRLYLGETIEIKPKPKLFYTENEDYVTEETVELVQSKRKKKKLTKGEASGSSQEAKVAPSRNEDVKIVAVDLQPMAPLPGVIQLQGDITEYKTAEAIIGHFEGDQADLVVCDGAPDVTGLHCIDIYIQAQLLLGALHITCNVLKQGGTFVAKIFRAKDCDLLTNQLLMLFEDVVTVKPTSSRASSIEAFVVCRNYKPPTDFDPKLITPFLDVSNKDFSSLSGVNRIIIPFLVCGDVSAYDSDTTYPLQLDGEEPYQYHPPVQPPIAPPYYFVDDPKAKKKNFGQEKIVEDAEVAAEPQSDSSEQEKLHSDDDTTVEIVKTEEQKDEEVSETGEEVAKPPPDGVTNGEAQLPLDVSEKLADLALSSTVDQKTEEENLVNPRIDADFVATTPSTGENEKQSSDQMSAEISKESPPSSVTTDILAEDLRYSASGSSSSSLDDGLSITVAADELSQQSNIKDEETEELASASEDTQEANLATFVDPHFEDLLQKVTKLRQRPSERRFVAQFGSIDTDEESLVFLETLMERLGLNQGSEAYETLILRLLGSGSTKTCTCWAWPSY</sequence>
<organism evidence="12 13">
    <name type="scientific">Tenebrio molitor</name>
    <name type="common">Yellow mealworm beetle</name>
    <dbReference type="NCBI Taxonomy" id="7067"/>
    <lineage>
        <taxon>Eukaryota</taxon>
        <taxon>Metazoa</taxon>
        <taxon>Ecdysozoa</taxon>
        <taxon>Arthropoda</taxon>
        <taxon>Hexapoda</taxon>
        <taxon>Insecta</taxon>
        <taxon>Pterygota</taxon>
        <taxon>Neoptera</taxon>
        <taxon>Endopterygota</taxon>
        <taxon>Coleoptera</taxon>
        <taxon>Polyphaga</taxon>
        <taxon>Cucujiformia</taxon>
        <taxon>Tenebrionidae</taxon>
        <taxon>Tenebrio</taxon>
    </lineage>
</organism>
<feature type="region of interest" description="Disordered" evidence="9">
    <location>
        <begin position="504"/>
        <end position="539"/>
    </location>
</feature>
<evidence type="ECO:0000256" key="5">
    <source>
        <dbReference type="ARBA" id="ARBA00022694"/>
    </source>
</evidence>
<dbReference type="InterPro" id="IPR056549">
    <property type="entry name" value="HTH_NOL4"/>
</dbReference>
<feature type="coiled-coil region" evidence="8">
    <location>
        <begin position="1386"/>
        <end position="1413"/>
    </location>
</feature>
<evidence type="ECO:0000256" key="9">
    <source>
        <dbReference type="SAM" id="MobiDB-lite"/>
    </source>
</evidence>
<evidence type="ECO:0000313" key="12">
    <source>
        <dbReference type="EMBL" id="KAH0810302.1"/>
    </source>
</evidence>
<evidence type="ECO:0000313" key="13">
    <source>
        <dbReference type="Proteomes" id="UP000719412"/>
    </source>
</evidence>
<feature type="binding site" evidence="7">
    <location>
        <position position="929"/>
    </location>
    <ligand>
        <name>S-adenosyl-L-methionine</name>
        <dbReference type="ChEBI" id="CHEBI:59789"/>
    </ligand>
</feature>
<evidence type="ECO:0000256" key="6">
    <source>
        <dbReference type="ARBA" id="ARBA00048902"/>
    </source>
</evidence>
<dbReference type="InterPro" id="IPR002877">
    <property type="entry name" value="RNA_MeTrfase_FtsJ_dom"/>
</dbReference>
<feature type="compositionally biased region" description="Polar residues" evidence="9">
    <location>
        <begin position="1336"/>
        <end position="1352"/>
    </location>
</feature>
<feature type="binding site" evidence="7">
    <location>
        <position position="1048"/>
    </location>
    <ligand>
        <name>S-adenosyl-L-methionine</name>
        <dbReference type="ChEBI" id="CHEBI:59789"/>
    </ligand>
</feature>
<reference evidence="12" key="2">
    <citation type="submission" date="2021-08" db="EMBL/GenBank/DDBJ databases">
        <authorList>
            <person name="Eriksson T."/>
        </authorList>
    </citation>
    <scope>NUCLEOTIDE SEQUENCE</scope>
    <source>
        <strain evidence="12">Stoneville</strain>
        <tissue evidence="12">Whole head</tissue>
    </source>
</reference>
<feature type="binding site" evidence="7">
    <location>
        <position position="1007"/>
    </location>
    <ligand>
        <name>S-adenosyl-L-methionine</name>
        <dbReference type="ChEBI" id="CHEBI:59789"/>
    </ligand>
</feature>
<feature type="region of interest" description="Disordered" evidence="9">
    <location>
        <begin position="1"/>
        <end position="23"/>
    </location>
</feature>
<dbReference type="EC" id="2.1.1.205" evidence="7"/>
<keyword evidence="5 7" id="KW-0819">tRNA processing</keyword>
<dbReference type="GO" id="GO:0106340">
    <property type="term" value="F:tRNA (guanosine(34)-2'-O)-methyltransferase activity"/>
    <property type="evidence" value="ECO:0007669"/>
    <property type="project" value="UniProtKB-ARBA"/>
</dbReference>
<keyword evidence="4 7" id="KW-0949">S-adenosyl-L-methionine</keyword>
<comment type="similarity">
    <text evidence="7">Belongs to the class I-like SAM-binding methyltransferase superfamily. RNA methyltransferase RlmE family. TRM7 subfamily.</text>
</comment>
<evidence type="ECO:0000256" key="3">
    <source>
        <dbReference type="ARBA" id="ARBA00022679"/>
    </source>
</evidence>